<dbReference type="InterPro" id="IPR005662">
    <property type="entry name" value="GTPase_Era-like"/>
</dbReference>
<evidence type="ECO:0000256" key="3">
    <source>
        <dbReference type="ARBA" id="ARBA00022741"/>
    </source>
</evidence>
<evidence type="ECO:0000256" key="4">
    <source>
        <dbReference type="ARBA" id="ARBA00022884"/>
    </source>
</evidence>
<comment type="function">
    <text evidence="6">An essential GTPase that binds both GDP and GTP, with rapid nucleotide exchange. Plays a role in 16S rRNA processing and 30S ribosomal subunit biogenesis and possibly also in cell cycle regulation and energy metabolism.</text>
</comment>
<comment type="subunit">
    <text evidence="6">Monomer.</text>
</comment>
<dbReference type="SUPFAM" id="SSF54814">
    <property type="entry name" value="Prokaryotic type KH domain (KH-domain type II)"/>
    <property type="match status" value="1"/>
</dbReference>
<comment type="subcellular location">
    <subcellularLocation>
        <location evidence="6">Cytoplasm</location>
    </subcellularLocation>
    <subcellularLocation>
        <location evidence="6">Cell membrane</location>
        <topology evidence="6">Peripheral membrane protein</topology>
    </subcellularLocation>
</comment>
<dbReference type="Pfam" id="PF01926">
    <property type="entry name" value="MMR_HSR1"/>
    <property type="match status" value="1"/>
</dbReference>
<evidence type="ECO:0000313" key="12">
    <source>
        <dbReference type="Proteomes" id="UP001259982"/>
    </source>
</evidence>
<reference evidence="11 12" key="1">
    <citation type="submission" date="2023-09" db="EMBL/GenBank/DDBJ databases">
        <authorList>
            <person name="Rey-Velasco X."/>
        </authorList>
    </citation>
    <scope>NUCLEOTIDE SEQUENCE [LARGE SCALE GENOMIC DNA]</scope>
    <source>
        <strain evidence="11 12">P385</strain>
    </source>
</reference>
<dbReference type="NCBIfam" id="TIGR00231">
    <property type="entry name" value="small_GTP"/>
    <property type="match status" value="1"/>
</dbReference>
<name>A0ABU3B339_9GAMM</name>
<dbReference type="InterPro" id="IPR015946">
    <property type="entry name" value="KH_dom-like_a/b"/>
</dbReference>
<evidence type="ECO:0000256" key="6">
    <source>
        <dbReference type="HAMAP-Rule" id="MF_00367"/>
    </source>
</evidence>
<dbReference type="SUPFAM" id="SSF52540">
    <property type="entry name" value="P-loop containing nucleoside triphosphate hydrolases"/>
    <property type="match status" value="1"/>
</dbReference>
<dbReference type="Proteomes" id="UP001259982">
    <property type="component" value="Unassembled WGS sequence"/>
</dbReference>
<dbReference type="NCBIfam" id="TIGR00436">
    <property type="entry name" value="era"/>
    <property type="match status" value="1"/>
</dbReference>
<keyword evidence="6" id="KW-0963">Cytoplasm</keyword>
<dbReference type="PANTHER" id="PTHR42698">
    <property type="entry name" value="GTPASE ERA"/>
    <property type="match status" value="1"/>
</dbReference>
<dbReference type="Gene3D" id="3.30.300.20">
    <property type="match status" value="1"/>
</dbReference>
<dbReference type="HAMAP" id="MF_00367">
    <property type="entry name" value="GTPase_Era"/>
    <property type="match status" value="1"/>
</dbReference>
<evidence type="ECO:0000256" key="8">
    <source>
        <dbReference type="RuleBase" id="RU003761"/>
    </source>
</evidence>
<evidence type="ECO:0000313" key="11">
    <source>
        <dbReference type="EMBL" id="MDT0616866.1"/>
    </source>
</evidence>
<feature type="domain" description="Era-type G" evidence="10">
    <location>
        <begin position="7"/>
        <end position="175"/>
    </location>
</feature>
<dbReference type="RefSeq" id="WP_311656357.1">
    <property type="nucleotide sequence ID" value="NZ_JAVRHY010000001.1"/>
</dbReference>
<dbReference type="InterPro" id="IPR004044">
    <property type="entry name" value="KH_dom_type_2"/>
</dbReference>
<dbReference type="PROSITE" id="PS51713">
    <property type="entry name" value="G_ERA"/>
    <property type="match status" value="1"/>
</dbReference>
<dbReference type="NCBIfam" id="NF000908">
    <property type="entry name" value="PRK00089.1"/>
    <property type="match status" value="1"/>
</dbReference>
<feature type="region of interest" description="G4" evidence="7">
    <location>
        <begin position="124"/>
        <end position="127"/>
    </location>
</feature>
<organism evidence="11 12">
    <name type="scientific">Spectribacter acetivorans</name>
    <dbReference type="NCBI Taxonomy" id="3075603"/>
    <lineage>
        <taxon>Bacteria</taxon>
        <taxon>Pseudomonadati</taxon>
        <taxon>Pseudomonadota</taxon>
        <taxon>Gammaproteobacteria</taxon>
        <taxon>Salinisphaerales</taxon>
        <taxon>Salinisphaeraceae</taxon>
        <taxon>Spectribacter</taxon>
    </lineage>
</organism>
<evidence type="ECO:0000256" key="1">
    <source>
        <dbReference type="ARBA" id="ARBA00007921"/>
    </source>
</evidence>
<evidence type="ECO:0000259" key="10">
    <source>
        <dbReference type="PROSITE" id="PS51713"/>
    </source>
</evidence>
<dbReference type="EMBL" id="JAVRHY010000001">
    <property type="protein sequence ID" value="MDT0616866.1"/>
    <property type="molecule type" value="Genomic_DNA"/>
</dbReference>
<feature type="region of interest" description="G5" evidence="7">
    <location>
        <begin position="154"/>
        <end position="156"/>
    </location>
</feature>
<evidence type="ECO:0000256" key="7">
    <source>
        <dbReference type="PROSITE-ProRule" id="PRU01050"/>
    </source>
</evidence>
<keyword evidence="6" id="KW-1003">Cell membrane</keyword>
<dbReference type="CDD" id="cd04163">
    <property type="entry name" value="Era"/>
    <property type="match status" value="1"/>
</dbReference>
<evidence type="ECO:0000256" key="2">
    <source>
        <dbReference type="ARBA" id="ARBA00020484"/>
    </source>
</evidence>
<sequence length="296" mass="32502">MSDNPRRSGLAVILGRPNVGKSTLINALVGEKVSIVTHKAQTTRHRIVGLLTRDDTQIGLVDTPGLHRGGGHALNRVMNETAAGSVAGVDLALLVVEAGRWRDEDAQALSVAASGGVPVGLIVNKVDRVTPREALLPFIESVGREHDFAFVVPLSARREDNLEPLVEEIARFMPAGEFLFDDDQLSDRDLRFMVAETVREKLTLLLHQELPYSLAVNVDAWEEVDGLLRIGAVIWVARDSQKAIVIGSGGATLKEVGRRARLELAKRLDRRLHLSLWVKVREHWPDDEAAVRGFGH</sequence>
<dbReference type="PANTHER" id="PTHR42698:SF1">
    <property type="entry name" value="GTPASE ERA, MITOCHONDRIAL"/>
    <property type="match status" value="1"/>
</dbReference>
<gene>
    <name evidence="6 11" type="primary">era</name>
    <name evidence="11" type="ORF">RM531_00120</name>
</gene>
<dbReference type="InterPro" id="IPR027417">
    <property type="entry name" value="P-loop_NTPase"/>
</dbReference>
<protein>
    <recommendedName>
        <fullName evidence="2 6">GTPase Era</fullName>
    </recommendedName>
</protein>
<keyword evidence="4 6" id="KW-0694">RNA-binding</keyword>
<feature type="binding site" evidence="6">
    <location>
        <begin position="62"/>
        <end position="66"/>
    </location>
    <ligand>
        <name>GTP</name>
        <dbReference type="ChEBI" id="CHEBI:37565"/>
    </ligand>
</feature>
<evidence type="ECO:0000256" key="5">
    <source>
        <dbReference type="ARBA" id="ARBA00023134"/>
    </source>
</evidence>
<feature type="region of interest" description="G2" evidence="7">
    <location>
        <begin position="41"/>
        <end position="45"/>
    </location>
</feature>
<feature type="region of interest" description="G3" evidence="7">
    <location>
        <begin position="62"/>
        <end position="65"/>
    </location>
</feature>
<keyword evidence="12" id="KW-1185">Reference proteome</keyword>
<feature type="binding site" evidence="6">
    <location>
        <begin position="15"/>
        <end position="22"/>
    </location>
    <ligand>
        <name>GTP</name>
        <dbReference type="ChEBI" id="CHEBI:37565"/>
    </ligand>
</feature>
<dbReference type="InterPro" id="IPR030388">
    <property type="entry name" value="G_ERA_dom"/>
</dbReference>
<keyword evidence="6" id="KW-0690">Ribosome biogenesis</keyword>
<feature type="region of interest" description="G1" evidence="7">
    <location>
        <begin position="15"/>
        <end position="22"/>
    </location>
</feature>
<keyword evidence="5 6" id="KW-0342">GTP-binding</keyword>
<keyword evidence="6" id="KW-0699">rRNA-binding</keyword>
<proteinExistence type="inferred from homology"/>
<dbReference type="PRINTS" id="PR00326">
    <property type="entry name" value="GTP1OBG"/>
</dbReference>
<dbReference type="CDD" id="cd22534">
    <property type="entry name" value="KH-II_Era"/>
    <property type="match status" value="1"/>
</dbReference>
<comment type="similarity">
    <text evidence="1 6 7 8">Belongs to the TRAFAC class TrmE-Era-EngA-EngB-Septin-like GTPase superfamily. Era GTPase family.</text>
</comment>
<evidence type="ECO:0000259" key="9">
    <source>
        <dbReference type="PROSITE" id="PS50823"/>
    </source>
</evidence>
<comment type="caution">
    <text evidence="11">The sequence shown here is derived from an EMBL/GenBank/DDBJ whole genome shotgun (WGS) entry which is preliminary data.</text>
</comment>
<accession>A0ABU3B339</accession>
<dbReference type="InterPro" id="IPR006073">
    <property type="entry name" value="GTP-bd"/>
</dbReference>
<keyword evidence="6" id="KW-0472">Membrane</keyword>
<feature type="domain" description="KH type-2" evidence="9">
    <location>
        <begin position="206"/>
        <end position="282"/>
    </location>
</feature>
<keyword evidence="3 6" id="KW-0547">Nucleotide-binding</keyword>
<dbReference type="InterPro" id="IPR005225">
    <property type="entry name" value="Small_GTP-bd"/>
</dbReference>
<dbReference type="InterPro" id="IPR009019">
    <property type="entry name" value="KH_sf_prok-type"/>
</dbReference>
<dbReference type="Gene3D" id="3.40.50.300">
    <property type="entry name" value="P-loop containing nucleotide triphosphate hydrolases"/>
    <property type="match status" value="1"/>
</dbReference>
<feature type="binding site" evidence="6">
    <location>
        <begin position="124"/>
        <end position="127"/>
    </location>
    <ligand>
        <name>GTP</name>
        <dbReference type="ChEBI" id="CHEBI:37565"/>
    </ligand>
</feature>
<dbReference type="PROSITE" id="PS50823">
    <property type="entry name" value="KH_TYPE_2"/>
    <property type="match status" value="1"/>
</dbReference>
<dbReference type="Pfam" id="PF07650">
    <property type="entry name" value="KH_2"/>
    <property type="match status" value="1"/>
</dbReference>